<dbReference type="OrthoDB" id="115458at2157"/>
<dbReference type="InterPro" id="IPR026870">
    <property type="entry name" value="Zinc_ribbon_dom"/>
</dbReference>
<keyword evidence="4" id="KW-1185">Reference proteome</keyword>
<feature type="domain" description="Zinc-ribbon" evidence="2">
    <location>
        <begin position="3"/>
        <end position="25"/>
    </location>
</feature>
<dbReference type="InParanoid" id="Q2FPA6"/>
<accession>Q2FPA6</accession>
<evidence type="ECO:0000256" key="1">
    <source>
        <dbReference type="SAM" id="Phobius"/>
    </source>
</evidence>
<organism evidence="3 4">
    <name type="scientific">Methanospirillum hungatei JF-1 (strain ATCC 27890 / DSM 864 / NBRC 100397 / JF-1)</name>
    <dbReference type="NCBI Taxonomy" id="323259"/>
    <lineage>
        <taxon>Archaea</taxon>
        <taxon>Methanobacteriati</taxon>
        <taxon>Methanobacteriota</taxon>
        <taxon>Stenosarchaea group</taxon>
        <taxon>Methanomicrobia</taxon>
        <taxon>Methanomicrobiales</taxon>
        <taxon>Methanospirillaceae</taxon>
        <taxon>Methanospirillum</taxon>
    </lineage>
</organism>
<protein>
    <recommendedName>
        <fullName evidence="2">Zinc-ribbon domain-containing protein</fullName>
    </recommendedName>
</protein>
<name>Q2FPA6_METHJ</name>
<keyword evidence="1" id="KW-1133">Transmembrane helix</keyword>
<evidence type="ECO:0000313" key="3">
    <source>
        <dbReference type="EMBL" id="ABD41757.1"/>
    </source>
</evidence>
<reference evidence="4" key="1">
    <citation type="journal article" date="2016" name="Stand. Genomic Sci.">
        <title>Complete genome sequence of Methanospirillum hungatei type strain JF1.</title>
        <authorList>
            <person name="Gunsalus R.P."/>
            <person name="Cook L.E."/>
            <person name="Crable B."/>
            <person name="Rohlin L."/>
            <person name="McDonald E."/>
            <person name="Mouttaki H."/>
            <person name="Sieber J.R."/>
            <person name="Poweleit N."/>
            <person name="Zhou H."/>
            <person name="Lapidus A.L."/>
            <person name="Daligault H.E."/>
            <person name="Land M."/>
            <person name="Gilna P."/>
            <person name="Ivanova N."/>
            <person name="Kyrpides N."/>
            <person name="Culley D.E."/>
            <person name="McInerney M.J."/>
        </authorList>
    </citation>
    <scope>NUCLEOTIDE SEQUENCE [LARGE SCALE GENOMIC DNA]</scope>
    <source>
        <strain evidence="4">ATCC 27890 / DSM 864 / NBRC 100397 / JF-1</strain>
    </source>
</reference>
<feature type="transmembrane region" description="Helical" evidence="1">
    <location>
        <begin position="54"/>
        <end position="73"/>
    </location>
</feature>
<dbReference type="RefSeq" id="WP_011449016.1">
    <property type="nucleotide sequence ID" value="NC_007796.1"/>
</dbReference>
<dbReference type="HOGENOM" id="CLU_1375535_0_0_2"/>
<proteinExistence type="predicted"/>
<dbReference type="STRING" id="323259.Mhun_2049"/>
<evidence type="ECO:0000313" key="4">
    <source>
        <dbReference type="Proteomes" id="UP000001941"/>
    </source>
</evidence>
<dbReference type="KEGG" id="mhu:Mhun_2049"/>
<dbReference type="AlphaFoldDB" id="Q2FPA6"/>
<dbReference type="GeneID" id="3923789"/>
<dbReference type="Pfam" id="PF13240">
    <property type="entry name" value="Zn_Ribbon_1"/>
    <property type="match status" value="1"/>
</dbReference>
<dbReference type="EMBL" id="CP000254">
    <property type="protein sequence ID" value="ABD41757.1"/>
    <property type="molecule type" value="Genomic_DNA"/>
</dbReference>
<sequence>MNKCPHCGSDLPPDSAFCQECGKPVSISEQSSSDSMVWTAQIPVITSSVVVRQLGMALGGGFLVVFVIILFAHPGAALSVAPILFVIWVFLFGLSLFIAGIYQKATKGGPDAVFAVTPEGIGYAAGETIKKINRLTAIGSVAGGSLSGLGGSMINISREMDTIPWDEIRSITYQNRERTIVVYRKILISPIMLACTRENFNQVKELISRYAPPGTIKE</sequence>
<dbReference type="Proteomes" id="UP000001941">
    <property type="component" value="Chromosome"/>
</dbReference>
<feature type="transmembrane region" description="Helical" evidence="1">
    <location>
        <begin position="79"/>
        <end position="102"/>
    </location>
</feature>
<evidence type="ECO:0000259" key="2">
    <source>
        <dbReference type="Pfam" id="PF13240"/>
    </source>
</evidence>
<gene>
    <name evidence="3" type="ordered locus">Mhun_2049</name>
</gene>
<keyword evidence="1" id="KW-0812">Transmembrane</keyword>
<keyword evidence="1" id="KW-0472">Membrane</keyword>
<dbReference type="EnsemblBacteria" id="ABD41757">
    <property type="protein sequence ID" value="ABD41757"/>
    <property type="gene ID" value="Mhun_2049"/>
</dbReference>
<dbReference type="eggNOG" id="arCOG10845">
    <property type="taxonomic scope" value="Archaea"/>
</dbReference>